<organism evidence="2 3">
    <name type="scientific">Blumeria graminis f. sp. triticale</name>
    <dbReference type="NCBI Taxonomy" id="1689686"/>
    <lineage>
        <taxon>Eukaryota</taxon>
        <taxon>Fungi</taxon>
        <taxon>Dikarya</taxon>
        <taxon>Ascomycota</taxon>
        <taxon>Pezizomycotina</taxon>
        <taxon>Leotiomycetes</taxon>
        <taxon>Erysiphales</taxon>
        <taxon>Erysiphaceae</taxon>
        <taxon>Blumeria</taxon>
    </lineage>
</organism>
<dbReference type="EMBL" id="CAJHIT010000010">
    <property type="protein sequence ID" value="CAD6506399.1"/>
    <property type="molecule type" value="Genomic_DNA"/>
</dbReference>
<proteinExistence type="predicted"/>
<dbReference type="AlphaFoldDB" id="A0A9W4DR00"/>
<sequence length="26" mass="2973">MRIIIMGDNRDSKTRQRSTLPITGLV</sequence>
<feature type="region of interest" description="Disordered" evidence="1">
    <location>
        <begin position="1"/>
        <end position="26"/>
    </location>
</feature>
<dbReference type="Proteomes" id="UP000683417">
    <property type="component" value="Unassembled WGS sequence"/>
</dbReference>
<evidence type="ECO:0000313" key="3">
    <source>
        <dbReference type="Proteomes" id="UP000683417"/>
    </source>
</evidence>
<protein>
    <submittedName>
        <fullName evidence="2">BgTH12-07325</fullName>
    </submittedName>
</protein>
<evidence type="ECO:0000256" key="1">
    <source>
        <dbReference type="SAM" id="MobiDB-lite"/>
    </source>
</evidence>
<feature type="compositionally biased region" description="Polar residues" evidence="1">
    <location>
        <begin position="17"/>
        <end position="26"/>
    </location>
</feature>
<evidence type="ECO:0000313" key="2">
    <source>
        <dbReference type="EMBL" id="CAD6506399.1"/>
    </source>
</evidence>
<comment type="caution">
    <text evidence="2">The sequence shown here is derived from an EMBL/GenBank/DDBJ whole genome shotgun (WGS) entry which is preliminary data.</text>
</comment>
<reference evidence="2" key="1">
    <citation type="submission" date="2020-10" db="EMBL/GenBank/DDBJ databases">
        <authorList>
            <person name="Muller C M."/>
        </authorList>
    </citation>
    <scope>NUCLEOTIDE SEQUENCE</scope>
    <source>
        <strain evidence="2">THUN-12</strain>
    </source>
</reference>
<name>A0A9W4DR00_BLUGR</name>
<gene>
    <name evidence="2" type="ORF">BGTH12_LOCUS7757</name>
</gene>
<accession>A0A9W4DR00</accession>